<dbReference type="AlphaFoldDB" id="A0AAX4HEP0"/>
<reference evidence="1 2" key="1">
    <citation type="submission" date="2023-10" db="EMBL/GenBank/DDBJ databases">
        <title>Draft Genome Sequence of Candida saopaulonensis from a very Premature Infant with Sepsis.</title>
        <authorList>
            <person name="Ning Y."/>
            <person name="Dai R."/>
            <person name="Xiao M."/>
            <person name="Xu Y."/>
            <person name="Yan Q."/>
            <person name="Zhang L."/>
        </authorList>
    </citation>
    <scope>NUCLEOTIDE SEQUENCE [LARGE SCALE GENOMIC DNA]</scope>
    <source>
        <strain evidence="1 2">19XY460</strain>
    </source>
</reference>
<evidence type="ECO:0000313" key="2">
    <source>
        <dbReference type="Proteomes" id="UP001338582"/>
    </source>
</evidence>
<dbReference type="Proteomes" id="UP001338582">
    <property type="component" value="Chromosome 5"/>
</dbReference>
<dbReference type="RefSeq" id="XP_062879245.1">
    <property type="nucleotide sequence ID" value="XM_063023175.1"/>
</dbReference>
<dbReference type="KEGG" id="asau:88175291"/>
<evidence type="ECO:0000313" key="1">
    <source>
        <dbReference type="EMBL" id="WPK26866.1"/>
    </source>
</evidence>
<keyword evidence="2" id="KW-1185">Reference proteome</keyword>
<organism evidence="1 2">
    <name type="scientific">Australozyma saopauloensis</name>
    <dbReference type="NCBI Taxonomy" id="291208"/>
    <lineage>
        <taxon>Eukaryota</taxon>
        <taxon>Fungi</taxon>
        <taxon>Dikarya</taxon>
        <taxon>Ascomycota</taxon>
        <taxon>Saccharomycotina</taxon>
        <taxon>Pichiomycetes</taxon>
        <taxon>Metschnikowiaceae</taxon>
        <taxon>Australozyma</taxon>
    </lineage>
</organism>
<dbReference type="GeneID" id="88175291"/>
<name>A0AAX4HEP0_9ASCO</name>
<protein>
    <submittedName>
        <fullName evidence="1">Uncharacterized protein</fullName>
    </submittedName>
</protein>
<proteinExistence type="predicted"/>
<accession>A0AAX4HEP0</accession>
<dbReference type="EMBL" id="CP138898">
    <property type="protein sequence ID" value="WPK26866.1"/>
    <property type="molecule type" value="Genomic_DNA"/>
</dbReference>
<sequence>MYLFFLFFLLKILQFNIKLSIACSPTRLLLMGVYIYLNLYAFKLGLASWSQTSEESISVAGSLEGDSSTLLEVENITWLGGNLVPGLVGDPVLTLNLQDDLHLIVVVVVDQWLTLLLLVETTGDLLFLRGVGGESVTQEGVVAWRWDLRRLDFLSLSGWLVQHRHFWRVLGGFV</sequence>
<gene>
    <name evidence="1" type="ORF">PUMCH_004230</name>
</gene>